<dbReference type="GO" id="GO:0007498">
    <property type="term" value="P:mesoderm development"/>
    <property type="evidence" value="ECO:0007669"/>
    <property type="project" value="UniProtKB-ARBA"/>
</dbReference>
<dbReference type="GO" id="GO:0005524">
    <property type="term" value="F:ATP binding"/>
    <property type="evidence" value="ECO:0007669"/>
    <property type="project" value="UniProtKB-UniRule"/>
</dbReference>
<dbReference type="InterPro" id="IPR001609">
    <property type="entry name" value="Myosin_head_motor_dom-like"/>
</dbReference>
<gene>
    <name evidence="12" type="primary">5576572</name>
</gene>
<dbReference type="GO" id="GO:0006897">
    <property type="term" value="P:endocytosis"/>
    <property type="evidence" value="ECO:0007669"/>
    <property type="project" value="TreeGrafter"/>
</dbReference>
<evidence type="ECO:0000259" key="11">
    <source>
        <dbReference type="PROSITE" id="PS51757"/>
    </source>
</evidence>
<dbReference type="InterPro" id="IPR036961">
    <property type="entry name" value="Kinesin_motor_dom_sf"/>
</dbReference>
<dbReference type="PANTHER" id="PTHR13140">
    <property type="entry name" value="MYOSIN"/>
    <property type="match status" value="1"/>
</dbReference>
<dbReference type="GO" id="GO:0005902">
    <property type="term" value="C:microvillus"/>
    <property type="evidence" value="ECO:0007669"/>
    <property type="project" value="TreeGrafter"/>
</dbReference>
<keyword evidence="7 9" id="KW-0505">Motor protein</keyword>
<dbReference type="PROSITE" id="PS51757">
    <property type="entry name" value="TH1"/>
    <property type="match status" value="1"/>
</dbReference>
<feature type="domain" description="Myosin motor" evidence="10">
    <location>
        <begin position="10"/>
        <end position="693"/>
    </location>
</feature>
<evidence type="ECO:0000256" key="5">
    <source>
        <dbReference type="ARBA" id="ARBA00023121"/>
    </source>
</evidence>
<dbReference type="GO" id="GO:0030048">
    <property type="term" value="P:actin filament-based movement"/>
    <property type="evidence" value="ECO:0007669"/>
    <property type="project" value="TreeGrafter"/>
</dbReference>
<dbReference type="EnsemblMetazoa" id="AAEL025570-RC">
    <property type="protein sequence ID" value="AAEL025570-PC"/>
    <property type="gene ID" value="AAEL025570"/>
</dbReference>
<dbReference type="Gene3D" id="1.10.10.820">
    <property type="match status" value="1"/>
</dbReference>
<organism evidence="12 13">
    <name type="scientific">Aedes aegypti</name>
    <name type="common">Yellowfever mosquito</name>
    <name type="synonym">Culex aegypti</name>
    <dbReference type="NCBI Taxonomy" id="7159"/>
    <lineage>
        <taxon>Eukaryota</taxon>
        <taxon>Metazoa</taxon>
        <taxon>Ecdysozoa</taxon>
        <taxon>Arthropoda</taxon>
        <taxon>Hexapoda</taxon>
        <taxon>Insecta</taxon>
        <taxon>Pterygota</taxon>
        <taxon>Neoptera</taxon>
        <taxon>Endopterygota</taxon>
        <taxon>Diptera</taxon>
        <taxon>Nematocera</taxon>
        <taxon>Culicoidea</taxon>
        <taxon>Culicidae</taxon>
        <taxon>Culicinae</taxon>
        <taxon>Aedini</taxon>
        <taxon>Aedes</taxon>
        <taxon>Stegomyia</taxon>
    </lineage>
</organism>
<evidence type="ECO:0000256" key="4">
    <source>
        <dbReference type="ARBA" id="ARBA00022840"/>
    </source>
</evidence>
<name>A0A6I8U602_AEDAE</name>
<dbReference type="InterPro" id="IPR000048">
    <property type="entry name" value="IQ_motif_EF-hand-BS"/>
</dbReference>
<evidence type="ECO:0000313" key="12">
    <source>
        <dbReference type="EnsemblMetazoa" id="AAEL025570-PH"/>
    </source>
</evidence>
<dbReference type="Gene3D" id="1.20.58.530">
    <property type="match status" value="1"/>
</dbReference>
<dbReference type="GO" id="GO:0005546">
    <property type="term" value="F:phosphatidylinositol-4,5-bisphosphate binding"/>
    <property type="evidence" value="ECO:0007669"/>
    <property type="project" value="UniProtKB-ARBA"/>
</dbReference>
<dbReference type="EnsemblMetazoa" id="AAEL025570-RG">
    <property type="protein sequence ID" value="AAEL025570-PG"/>
    <property type="gene ID" value="AAEL025570"/>
</dbReference>
<dbReference type="PROSITE" id="PS51456">
    <property type="entry name" value="MYOSIN_MOTOR"/>
    <property type="match status" value="1"/>
</dbReference>
<dbReference type="EnsemblMetazoa" id="AAEL025570-RB">
    <property type="protein sequence ID" value="AAEL025570-PB"/>
    <property type="gene ID" value="AAEL025570"/>
</dbReference>
<dbReference type="EnsemblMetazoa" id="AAEL025570-RA">
    <property type="protein sequence ID" value="AAEL025570-PA"/>
    <property type="gene ID" value="AAEL025570"/>
</dbReference>
<dbReference type="Gene3D" id="1.20.120.720">
    <property type="entry name" value="Myosin VI head, motor domain, U50 subdomain"/>
    <property type="match status" value="1"/>
</dbReference>
<dbReference type="Gene3D" id="1.20.5.4820">
    <property type="match status" value="1"/>
</dbReference>
<dbReference type="InterPro" id="IPR027417">
    <property type="entry name" value="P-loop_NTPase"/>
</dbReference>
<dbReference type="SMART" id="SM00242">
    <property type="entry name" value="MYSc"/>
    <property type="match status" value="1"/>
</dbReference>
<dbReference type="CDD" id="cd01378">
    <property type="entry name" value="MYSc_Myo1"/>
    <property type="match status" value="1"/>
</dbReference>
<evidence type="ECO:0000256" key="8">
    <source>
        <dbReference type="ARBA" id="ARBA00023203"/>
    </source>
</evidence>
<evidence type="ECO:0000256" key="9">
    <source>
        <dbReference type="PROSITE-ProRule" id="PRU00782"/>
    </source>
</evidence>
<comment type="subcellular location">
    <subcellularLocation>
        <location evidence="1">Cell membrane</location>
        <topology evidence="1">Peripheral membrane protein</topology>
        <orientation evidence="1">Cytoplasmic side</orientation>
    </subcellularLocation>
</comment>
<dbReference type="EnsemblMetazoa" id="AAEL025570-RD">
    <property type="protein sequence ID" value="AAEL025570-PD"/>
    <property type="gene ID" value="AAEL025570"/>
</dbReference>
<dbReference type="SMART" id="SM00015">
    <property type="entry name" value="IQ"/>
    <property type="match status" value="1"/>
</dbReference>
<dbReference type="GO" id="GO:0005886">
    <property type="term" value="C:plasma membrane"/>
    <property type="evidence" value="ECO:0007669"/>
    <property type="project" value="UniProtKB-SubCell"/>
</dbReference>
<evidence type="ECO:0000313" key="13">
    <source>
        <dbReference type="Proteomes" id="UP000008820"/>
    </source>
</evidence>
<evidence type="ECO:0000259" key="10">
    <source>
        <dbReference type="PROSITE" id="PS51456"/>
    </source>
</evidence>
<dbReference type="EnsemblMetazoa" id="AAEL025570-RH">
    <property type="protein sequence ID" value="AAEL025570-PH"/>
    <property type="gene ID" value="AAEL025570"/>
</dbReference>
<sequence length="1012" mass="117539">MALHQNSQEVGVQDFVLLDVVTMENFMANLKKRFQAGKIYTYIGEVCISMNPYREMNIYGPEQVSRYKGRELFENMPHIFAIADAAYRVHKQRNQDTCIMISGESGAGKTEASKIIMKYIAAVTNQGQQNDIERVKNVLIQSNAILECFGNAKTNRNDNSSRFGKYMDIEFDYKGDPMGGIITNYLLEKSRVIQQHPGERNFHCFYQLLRGASDAELRQYQLTRDPAQFHYTNQGSVEVLSEKLDYRVTTAGLKALGFSGDELTMVWRIVAAVLHLGNINFKTQDDQIQIANRKTLSTAAQLLHVTEEEMQRSLTERVIAARGEIMTKTHDIEQAEFGRDALAKAVYDRLFTWIIQRINKAIVVPGGNTQKRYNRVIGVLDIYGFEIFDQNSFEQFCINYCNEKLQQLFIELVLKQEQEEYRREGIKWTNVDYFNNQIICELVEQPHKGVISIMDEACLNVGKITDEMLLDAMDKKLSHHPHYSSRQLKPMDKELKHRQDFRITHYAGDVIYCIYGFIEKNRDTLFQDFKRLLYHSKDNLITSMWPEGAQDISKTTKRPLTAGTLFQRSMTELVATLLKKEPFYVRCIKPNDIKSASVFDDVRVEHQVRYLGLLENVRVRRAGFVHRQRYDKFLLRYKMISQYTWPNFRGGSERDGVKVLITEKNFSHDVEFGKTKIFLRSPQTLFSLEKQRNDMIPHIVTLLQKQVRGWICRQQYKKMKAAIVIMRHYRKYKLKSYVQELAMRFRNARQMRDYGKGIQWPQPPLVGREAEKQLRMLFSRWRAATILRKYPREEWPQLRLQIIAASAFRKRRKFWGQDRRWLGNYLSITAENSNYSSYNASINNIKNTDNFRVVLFSAFVKKFNKCNKSADRAIIVTDGAIYKLDGPRNKFRNMKRTVAIKEITSISVSPGRDQLVVFHSHHNNDLVIALQGEQHPLKEDRIGEIVAHVCKRYFELCNQDLPVTVSPTFQLRLGNKMRTLSVEAVAGVETPAFEHSGAVIVFKVPSSYGSAI</sequence>
<evidence type="ECO:0000256" key="1">
    <source>
        <dbReference type="ARBA" id="ARBA00004413"/>
    </source>
</evidence>
<reference evidence="12 13" key="1">
    <citation type="submission" date="2017-06" db="EMBL/GenBank/DDBJ databases">
        <title>Aedes aegypti genome working group (AGWG) sequencing and assembly.</title>
        <authorList>
            <consortium name="Aedes aegypti Genome Working Group (AGWG)"/>
            <person name="Matthews B.J."/>
        </authorList>
    </citation>
    <scope>NUCLEOTIDE SEQUENCE [LARGE SCALE GENOMIC DNA]</scope>
    <source>
        <strain evidence="12 13">LVP_AGWG</strain>
    </source>
</reference>
<dbReference type="FunCoup" id="A0A6I8U602">
    <property type="interactions" value="675"/>
</dbReference>
<dbReference type="InParanoid" id="A0A6I8U602"/>
<feature type="domain" description="TH1" evidence="11">
    <location>
        <begin position="809"/>
        <end position="1006"/>
    </location>
</feature>
<comment type="similarity">
    <text evidence="2 9">Belongs to the TRAFAC class myosin-kinesin ATPase superfamily. Myosin family.</text>
</comment>
<keyword evidence="5" id="KW-0446">Lipid-binding</keyword>
<reference evidence="12" key="2">
    <citation type="submission" date="2020-05" db="UniProtKB">
        <authorList>
            <consortium name="EnsemblMetazoa"/>
        </authorList>
    </citation>
    <scope>IDENTIFICATION</scope>
    <source>
        <strain evidence="12">LVP_AGWG</strain>
    </source>
</reference>
<dbReference type="EnsemblMetazoa" id="AAEL025570-RF">
    <property type="protein sequence ID" value="AAEL025570-PF"/>
    <property type="gene ID" value="AAEL025570"/>
</dbReference>
<dbReference type="GO" id="GO:0007015">
    <property type="term" value="P:actin filament organization"/>
    <property type="evidence" value="ECO:0007669"/>
    <property type="project" value="TreeGrafter"/>
</dbReference>
<dbReference type="InterPro" id="IPR036072">
    <property type="entry name" value="MYSc_Myo1"/>
</dbReference>
<accession>A0A6I8U602</accession>
<dbReference type="AlphaFoldDB" id="A0A6I8U602"/>
<dbReference type="InterPro" id="IPR010926">
    <property type="entry name" value="Myosin_TH1"/>
</dbReference>
<dbReference type="Pfam" id="PF06017">
    <property type="entry name" value="Myosin_TH1"/>
    <property type="match status" value="1"/>
</dbReference>
<dbReference type="OrthoDB" id="6108017at2759"/>
<dbReference type="FunFam" id="1.20.58.530:FF:000004">
    <property type="entry name" value="Unconventional myosin ID"/>
    <property type="match status" value="1"/>
</dbReference>
<dbReference type="Proteomes" id="UP000008820">
    <property type="component" value="Chromosome 2"/>
</dbReference>
<keyword evidence="8 9" id="KW-0009">Actin-binding</keyword>
<evidence type="ECO:0000256" key="3">
    <source>
        <dbReference type="ARBA" id="ARBA00022741"/>
    </source>
</evidence>
<dbReference type="PRINTS" id="PR00193">
    <property type="entry name" value="MYOSINHEAVY"/>
</dbReference>
<keyword evidence="6 9" id="KW-0518">Myosin</keyword>
<protein>
    <recommendedName>
        <fullName evidence="14">Myosin i</fullName>
    </recommendedName>
</protein>
<dbReference type="GO" id="GO:0007368">
    <property type="term" value="P:determination of left/right symmetry"/>
    <property type="evidence" value="ECO:0007669"/>
    <property type="project" value="UniProtKB-ARBA"/>
</dbReference>
<evidence type="ECO:0000256" key="6">
    <source>
        <dbReference type="ARBA" id="ARBA00023123"/>
    </source>
</evidence>
<dbReference type="FunFam" id="1.10.10.820:FF:000001">
    <property type="entry name" value="Myosin heavy chain"/>
    <property type="match status" value="1"/>
</dbReference>
<dbReference type="SUPFAM" id="SSF52540">
    <property type="entry name" value="P-loop containing nucleoside triphosphate hydrolases"/>
    <property type="match status" value="1"/>
</dbReference>
<proteinExistence type="inferred from homology"/>
<feature type="binding site" evidence="9">
    <location>
        <begin position="103"/>
        <end position="110"/>
    </location>
    <ligand>
        <name>ATP</name>
        <dbReference type="ChEBI" id="CHEBI:30616"/>
    </ligand>
</feature>
<dbReference type="GO" id="GO:0000146">
    <property type="term" value="F:microfilament motor activity"/>
    <property type="evidence" value="ECO:0007669"/>
    <property type="project" value="TreeGrafter"/>
</dbReference>
<evidence type="ECO:0000256" key="7">
    <source>
        <dbReference type="ARBA" id="ARBA00023175"/>
    </source>
</evidence>
<evidence type="ECO:0008006" key="14">
    <source>
        <dbReference type="Google" id="ProtNLM"/>
    </source>
</evidence>
<dbReference type="GO" id="GO:0048803">
    <property type="term" value="P:imaginal disc-derived male genitalia morphogenesis"/>
    <property type="evidence" value="ECO:0007669"/>
    <property type="project" value="UniProtKB-ARBA"/>
</dbReference>
<dbReference type="Gene3D" id="3.40.850.10">
    <property type="entry name" value="Kinesin motor domain"/>
    <property type="match status" value="1"/>
</dbReference>
<keyword evidence="13" id="KW-1185">Reference proteome</keyword>
<dbReference type="GO" id="GO:0051015">
    <property type="term" value="F:actin filament binding"/>
    <property type="evidence" value="ECO:0007669"/>
    <property type="project" value="TreeGrafter"/>
</dbReference>
<dbReference type="Pfam" id="PF00063">
    <property type="entry name" value="Myosin_head"/>
    <property type="match status" value="1"/>
</dbReference>
<dbReference type="EnsemblMetazoa" id="AAEL025570-RE">
    <property type="protein sequence ID" value="AAEL025570-PE"/>
    <property type="gene ID" value="AAEL025570"/>
</dbReference>
<keyword evidence="3 9" id="KW-0547">Nucleotide-binding</keyword>
<feature type="region of interest" description="Actin-binding" evidence="9">
    <location>
        <begin position="570"/>
        <end position="592"/>
    </location>
</feature>
<dbReference type="GO" id="GO:0016459">
    <property type="term" value="C:myosin complex"/>
    <property type="evidence" value="ECO:0007669"/>
    <property type="project" value="UniProtKB-KW"/>
</dbReference>
<dbReference type="GO" id="GO:0005938">
    <property type="term" value="C:cell cortex"/>
    <property type="evidence" value="ECO:0007669"/>
    <property type="project" value="UniProtKB-ARBA"/>
</dbReference>
<evidence type="ECO:0000256" key="2">
    <source>
        <dbReference type="ARBA" id="ARBA00008314"/>
    </source>
</evidence>
<dbReference type="PROSITE" id="PS50096">
    <property type="entry name" value="IQ"/>
    <property type="match status" value="1"/>
</dbReference>
<keyword evidence="4 9" id="KW-0067">ATP-binding</keyword>
<dbReference type="PANTHER" id="PTHR13140:SF713">
    <property type="entry name" value="UNCONVENTIONAL MYOSIN ID"/>
    <property type="match status" value="1"/>
</dbReference>